<keyword evidence="3" id="KW-0479">Metal-binding</keyword>
<evidence type="ECO:0000256" key="2">
    <source>
        <dbReference type="ARBA" id="ARBA00022516"/>
    </source>
</evidence>
<accession>A0A4Q9DQJ2</accession>
<name>A0A4Q9DQJ2_9BACL</name>
<dbReference type="InterPro" id="IPR032837">
    <property type="entry name" value="G1PDH"/>
</dbReference>
<evidence type="ECO:0000256" key="3">
    <source>
        <dbReference type="ARBA" id="ARBA00022723"/>
    </source>
</evidence>
<keyword evidence="1" id="KW-0963">Cytoplasm</keyword>
<dbReference type="Gene3D" id="1.20.1090.10">
    <property type="entry name" value="Dehydroquinate synthase-like - alpha domain"/>
    <property type="match status" value="1"/>
</dbReference>
<evidence type="ECO:0000256" key="8">
    <source>
        <dbReference type="ARBA" id="ARBA00023209"/>
    </source>
</evidence>
<proteinExistence type="predicted"/>
<keyword evidence="11" id="KW-1185">Reference proteome</keyword>
<evidence type="ECO:0000256" key="4">
    <source>
        <dbReference type="ARBA" id="ARBA00022857"/>
    </source>
</evidence>
<keyword evidence="9" id="KW-1208">Phospholipid metabolism</keyword>
<dbReference type="AlphaFoldDB" id="A0A4Q9DQJ2"/>
<dbReference type="Pfam" id="PF13685">
    <property type="entry name" value="Fe-ADH_2"/>
    <property type="match status" value="1"/>
</dbReference>
<evidence type="ECO:0000256" key="6">
    <source>
        <dbReference type="ARBA" id="ARBA00023027"/>
    </source>
</evidence>
<keyword evidence="7" id="KW-0443">Lipid metabolism</keyword>
<comment type="caution">
    <text evidence="10">The sequence shown here is derived from an EMBL/GenBank/DDBJ whole genome shotgun (WGS) entry which is preliminary data.</text>
</comment>
<protein>
    <submittedName>
        <fullName evidence="10">Iron-containing alcohol dehydrogenase</fullName>
    </submittedName>
</protein>
<dbReference type="InterPro" id="IPR016205">
    <property type="entry name" value="Glycerol_DH"/>
</dbReference>
<dbReference type="GO" id="GO:0008654">
    <property type="term" value="P:phospholipid biosynthetic process"/>
    <property type="evidence" value="ECO:0007669"/>
    <property type="project" value="UniProtKB-KW"/>
</dbReference>
<sequence>MEALSKEDHFIHQCVCGRDHVIPIRLIEIDENMLNALSRYLKSEQMSRILIIADENANKALGQEVFEQLERVGLSPHAYVFPGSVRLLPDEQAIDKVKELIRTYNVEVVLAVGGGVINDIVRYTTFLERIRYISIPTAPSGDAFTSNVAPLLLNGLKITKQAQTPEAIFTKPSVLCAAPWVLIQSGFGDLIAKITALSDWKLSCFLYGEYFCNKAYQLVRDSLIEVIQHVEELLKREAHAVKMLFAGLVQSGVAIAMADSPRPASGSEHHCSHLWDFFASRHLREYAPHGIQVGYAAHWMMEFYSNLDSLKGVIEPQNYGITKDWQREMQLFYGTSANEIIDAQMQKQEWMEARRGCWKTNHPTLEQLLQLLKPEMELFAQVKQALTTMGIPWEIGYIGVDEAMLRDTFVHAKELRSRYTILDFLQGQGELQRFIDDVLQKAREAPHI</sequence>
<dbReference type="Gene3D" id="3.40.50.1970">
    <property type="match status" value="1"/>
</dbReference>
<keyword evidence="4" id="KW-0521">NADP</keyword>
<keyword evidence="6" id="KW-0520">NAD</keyword>
<dbReference type="OrthoDB" id="9763580at2"/>
<organism evidence="10 11">
    <name type="scientific">Paenibacillus thalictri</name>
    <dbReference type="NCBI Taxonomy" id="2527873"/>
    <lineage>
        <taxon>Bacteria</taxon>
        <taxon>Bacillati</taxon>
        <taxon>Bacillota</taxon>
        <taxon>Bacilli</taxon>
        <taxon>Bacillales</taxon>
        <taxon>Paenibacillaceae</taxon>
        <taxon>Paenibacillus</taxon>
    </lineage>
</organism>
<keyword evidence="8" id="KW-0594">Phospholipid biosynthesis</keyword>
<evidence type="ECO:0000256" key="1">
    <source>
        <dbReference type="ARBA" id="ARBA00022490"/>
    </source>
</evidence>
<dbReference type="PANTHER" id="PTHR43616">
    <property type="entry name" value="GLYCEROL DEHYDROGENASE"/>
    <property type="match status" value="1"/>
</dbReference>
<dbReference type="Proteomes" id="UP000293142">
    <property type="component" value="Unassembled WGS sequence"/>
</dbReference>
<gene>
    <name evidence="10" type="ORF">EYB31_20475</name>
</gene>
<dbReference type="RefSeq" id="WP_131015273.1">
    <property type="nucleotide sequence ID" value="NZ_SIRE01000014.1"/>
</dbReference>
<dbReference type="CDD" id="cd08175">
    <property type="entry name" value="G1PDH"/>
    <property type="match status" value="1"/>
</dbReference>
<dbReference type="GO" id="GO:0016614">
    <property type="term" value="F:oxidoreductase activity, acting on CH-OH group of donors"/>
    <property type="evidence" value="ECO:0007669"/>
    <property type="project" value="InterPro"/>
</dbReference>
<dbReference type="EMBL" id="SIRE01000014">
    <property type="protein sequence ID" value="TBL76366.1"/>
    <property type="molecule type" value="Genomic_DNA"/>
</dbReference>
<evidence type="ECO:0000256" key="5">
    <source>
        <dbReference type="ARBA" id="ARBA00023002"/>
    </source>
</evidence>
<evidence type="ECO:0000313" key="10">
    <source>
        <dbReference type="EMBL" id="TBL76366.1"/>
    </source>
</evidence>
<dbReference type="SUPFAM" id="SSF56796">
    <property type="entry name" value="Dehydroquinate synthase-like"/>
    <property type="match status" value="1"/>
</dbReference>
<keyword evidence="2" id="KW-0444">Lipid biosynthesis</keyword>
<evidence type="ECO:0000313" key="11">
    <source>
        <dbReference type="Proteomes" id="UP000293142"/>
    </source>
</evidence>
<keyword evidence="5" id="KW-0560">Oxidoreductase</keyword>
<dbReference type="PANTHER" id="PTHR43616:SF5">
    <property type="entry name" value="GLYCEROL DEHYDROGENASE 1"/>
    <property type="match status" value="1"/>
</dbReference>
<evidence type="ECO:0000256" key="9">
    <source>
        <dbReference type="ARBA" id="ARBA00023264"/>
    </source>
</evidence>
<reference evidence="10 11" key="1">
    <citation type="submission" date="2019-02" db="EMBL/GenBank/DDBJ databases">
        <title>Paenibacillus sp. nov., isolated from surface-sterilized tissue of Thalictrum simplex L.</title>
        <authorList>
            <person name="Tuo L."/>
        </authorList>
    </citation>
    <scope>NUCLEOTIDE SEQUENCE [LARGE SCALE GENOMIC DNA]</scope>
    <source>
        <strain evidence="10 11">N2SHLJ1</strain>
    </source>
</reference>
<dbReference type="GO" id="GO:0046872">
    <property type="term" value="F:metal ion binding"/>
    <property type="evidence" value="ECO:0007669"/>
    <property type="project" value="UniProtKB-KW"/>
</dbReference>
<evidence type="ECO:0000256" key="7">
    <source>
        <dbReference type="ARBA" id="ARBA00023098"/>
    </source>
</evidence>